<dbReference type="STRING" id="337701.SAMN05444398_103246"/>
<dbReference type="PANTHER" id="PTHR22911">
    <property type="entry name" value="ACYL-MALONYL CONDENSING ENZYME-RELATED"/>
    <property type="match status" value="1"/>
</dbReference>
<proteinExistence type="predicted"/>
<dbReference type="EMBL" id="FRBR01000003">
    <property type="protein sequence ID" value="SHL54513.1"/>
    <property type="molecule type" value="Genomic_DNA"/>
</dbReference>
<reference evidence="3 4" key="1">
    <citation type="submission" date="2016-11" db="EMBL/GenBank/DDBJ databases">
        <authorList>
            <person name="Jaros S."/>
            <person name="Januszkiewicz K."/>
            <person name="Wedrychowicz H."/>
        </authorList>
    </citation>
    <scope>NUCLEOTIDE SEQUENCE [LARGE SCALE GENOMIC DNA]</scope>
    <source>
        <strain evidence="3 4">DSM 29589</strain>
    </source>
</reference>
<dbReference type="Pfam" id="PF00892">
    <property type="entry name" value="EamA"/>
    <property type="match status" value="2"/>
</dbReference>
<feature type="transmembrane region" description="Helical" evidence="1">
    <location>
        <begin position="130"/>
        <end position="153"/>
    </location>
</feature>
<feature type="transmembrane region" description="Helical" evidence="1">
    <location>
        <begin position="212"/>
        <end position="229"/>
    </location>
</feature>
<sequence>MTLSRPASPTSPARSAGVVLVTVSAIVFSTAGIFTNGVATGAWGIIFWRGLAAAAFTLIYLAVRGRLVTEIRAFGRPACLVAVLMAAGTAAFIPAFKLSSVANVALIYAAAPFMAAGLSWLLIKEAPTRTVVIASATAFIGVLVIVSGSLGRASLAGDALALVMTCMMAGTMVVYRAYPDTTAALPAALSSVLLLPVAAMFGQPFGTALDELPILVGFGLVFAVASVTLSEGARRLPSAETALLSTLEVPLAPVLAWVILSESPSPRALCGGALIVFAVVWSQTRKIQSPLSGKAPVAGPPRNGL</sequence>
<keyword evidence="1" id="KW-0812">Transmembrane</keyword>
<feature type="transmembrane region" description="Helical" evidence="1">
    <location>
        <begin position="185"/>
        <end position="206"/>
    </location>
</feature>
<protein>
    <submittedName>
        <fullName evidence="3">EamA domain-containing membrane protein RarD</fullName>
    </submittedName>
</protein>
<feature type="transmembrane region" description="Helical" evidence="1">
    <location>
        <begin position="40"/>
        <end position="62"/>
    </location>
</feature>
<evidence type="ECO:0000256" key="1">
    <source>
        <dbReference type="SAM" id="Phobius"/>
    </source>
</evidence>
<accession>A0A1M7BHW2</accession>
<keyword evidence="1" id="KW-1133">Transmembrane helix</keyword>
<dbReference type="AlphaFoldDB" id="A0A1M7BHW2"/>
<dbReference type="InterPro" id="IPR000620">
    <property type="entry name" value="EamA_dom"/>
</dbReference>
<feature type="transmembrane region" description="Helical" evidence="1">
    <location>
        <begin position="12"/>
        <end position="34"/>
    </location>
</feature>
<keyword evidence="4" id="KW-1185">Reference proteome</keyword>
<evidence type="ECO:0000313" key="4">
    <source>
        <dbReference type="Proteomes" id="UP000183974"/>
    </source>
</evidence>
<dbReference type="Proteomes" id="UP000183974">
    <property type="component" value="Unassembled WGS sequence"/>
</dbReference>
<feature type="transmembrane region" description="Helical" evidence="1">
    <location>
        <begin position="74"/>
        <end position="96"/>
    </location>
</feature>
<feature type="transmembrane region" description="Helical" evidence="1">
    <location>
        <begin position="159"/>
        <end position="178"/>
    </location>
</feature>
<dbReference type="RefSeq" id="WP_073034282.1">
    <property type="nucleotide sequence ID" value="NZ_BMLR01000003.1"/>
</dbReference>
<dbReference type="OrthoDB" id="8690132at2"/>
<name>A0A1M7BHW2_9RHOB</name>
<dbReference type="SUPFAM" id="SSF103481">
    <property type="entry name" value="Multidrug resistance efflux transporter EmrE"/>
    <property type="match status" value="2"/>
</dbReference>
<dbReference type="InterPro" id="IPR037185">
    <property type="entry name" value="EmrE-like"/>
</dbReference>
<dbReference type="PANTHER" id="PTHR22911:SF135">
    <property type="entry name" value="BLR4310 PROTEIN"/>
    <property type="match status" value="1"/>
</dbReference>
<keyword evidence="1" id="KW-0472">Membrane</keyword>
<feature type="domain" description="EamA" evidence="2">
    <location>
        <begin position="16"/>
        <end position="146"/>
    </location>
</feature>
<organism evidence="3 4">
    <name type="scientific">Roseovarius pacificus</name>
    <dbReference type="NCBI Taxonomy" id="337701"/>
    <lineage>
        <taxon>Bacteria</taxon>
        <taxon>Pseudomonadati</taxon>
        <taxon>Pseudomonadota</taxon>
        <taxon>Alphaproteobacteria</taxon>
        <taxon>Rhodobacterales</taxon>
        <taxon>Roseobacteraceae</taxon>
        <taxon>Roseovarius</taxon>
    </lineage>
</organism>
<dbReference type="GO" id="GO:0016020">
    <property type="term" value="C:membrane"/>
    <property type="evidence" value="ECO:0007669"/>
    <property type="project" value="InterPro"/>
</dbReference>
<feature type="transmembrane region" description="Helical" evidence="1">
    <location>
        <begin position="102"/>
        <end position="123"/>
    </location>
</feature>
<feature type="domain" description="EamA" evidence="2">
    <location>
        <begin position="157"/>
        <end position="281"/>
    </location>
</feature>
<gene>
    <name evidence="3" type="ORF">SAMN05444398_103246</name>
</gene>
<evidence type="ECO:0000313" key="3">
    <source>
        <dbReference type="EMBL" id="SHL54513.1"/>
    </source>
</evidence>
<evidence type="ECO:0000259" key="2">
    <source>
        <dbReference type="Pfam" id="PF00892"/>
    </source>
</evidence>